<dbReference type="PANTHER" id="PTHR13504">
    <property type="entry name" value="FIDO DOMAIN-CONTAINING PROTEIN DDB_G0283145"/>
    <property type="match status" value="1"/>
</dbReference>
<dbReference type="InterPro" id="IPR036597">
    <property type="entry name" value="Fido-like_dom_sf"/>
</dbReference>
<feature type="domain" description="Fido" evidence="3">
    <location>
        <begin position="239"/>
        <end position="387"/>
    </location>
</feature>
<dbReference type="InterPro" id="IPR040198">
    <property type="entry name" value="Fido_containing"/>
</dbReference>
<dbReference type="PANTHER" id="PTHR13504:SF33">
    <property type="entry name" value="FIC FAMILY PROTEIN"/>
    <property type="match status" value="1"/>
</dbReference>
<evidence type="ECO:0000313" key="4">
    <source>
        <dbReference type="EMBL" id="CAB3755225.1"/>
    </source>
</evidence>
<accession>A0A6J5DQL6</accession>
<keyword evidence="2" id="KW-0547">Nucleotide-binding</keyword>
<evidence type="ECO:0000259" key="3">
    <source>
        <dbReference type="PROSITE" id="PS51459"/>
    </source>
</evidence>
<reference evidence="4 5" key="1">
    <citation type="submission" date="2020-04" db="EMBL/GenBank/DDBJ databases">
        <authorList>
            <person name="De Canck E."/>
        </authorList>
    </citation>
    <scope>NUCLEOTIDE SEQUENCE [LARGE SCALE GENOMIC DNA]</scope>
    <source>
        <strain evidence="4 5">LMG 29542</strain>
    </source>
</reference>
<evidence type="ECO:0000256" key="2">
    <source>
        <dbReference type="PIRSR" id="PIRSR640198-2"/>
    </source>
</evidence>
<name>A0A6J5DQL6_9BURK</name>
<dbReference type="GO" id="GO:0005524">
    <property type="term" value="F:ATP binding"/>
    <property type="evidence" value="ECO:0007669"/>
    <property type="project" value="UniProtKB-KW"/>
</dbReference>
<dbReference type="SUPFAM" id="SSF140931">
    <property type="entry name" value="Fic-like"/>
    <property type="match status" value="1"/>
</dbReference>
<gene>
    <name evidence="4" type="ORF">LMG29542_02535</name>
</gene>
<organism evidence="4 5">
    <name type="scientific">Paraburkholderia humisilvae</name>
    <dbReference type="NCBI Taxonomy" id="627669"/>
    <lineage>
        <taxon>Bacteria</taxon>
        <taxon>Pseudomonadati</taxon>
        <taxon>Pseudomonadota</taxon>
        <taxon>Betaproteobacteria</taxon>
        <taxon>Burkholderiales</taxon>
        <taxon>Burkholderiaceae</taxon>
        <taxon>Paraburkholderia</taxon>
    </lineage>
</organism>
<dbReference type="InterPro" id="IPR003812">
    <property type="entry name" value="Fido"/>
</dbReference>
<evidence type="ECO:0000313" key="5">
    <source>
        <dbReference type="Proteomes" id="UP000494363"/>
    </source>
</evidence>
<dbReference type="PROSITE" id="PS51459">
    <property type="entry name" value="FIDO"/>
    <property type="match status" value="1"/>
</dbReference>
<proteinExistence type="predicted"/>
<feature type="binding site" evidence="2">
    <location>
        <begin position="328"/>
        <end position="335"/>
    </location>
    <ligand>
        <name>ATP</name>
        <dbReference type="ChEBI" id="CHEBI:30616"/>
    </ligand>
</feature>
<sequence length="511" mass="56725">MATPLGYQALIDRFRLKVPEPLKVFGLSDKSGVMSTFTSADGSERVTLPKHRYSGNPDSIVDQLTFALKRETLNPTVLGALFEQGEAVYTVREWLRVSPSSAYARTAAFLAKWLNGVSFDFSVPPGAARVRILSDKQYVVGPSRSDTQFGVVNNLLGTRAFVPIVRRTERLNALLAENLSGKVTQAMAMIEPEVLARAVDYLYLAETRSTYGIEQEIPDNQRAAKFRRLLEEAGAPGRLTEEQLTDWQHQIVNPLTAEGGFRGGQNWLSRAGRLRNIADYIPPPPALVSSMMKGVAEVAAWGATNQVDPVVAASCASFGLVFVHPFYDGNGRLHRFLIHHVLRQSGFTPKGIVLPISARMLKNVARYSDLLKSYSRPRTALLDYRLDADSDTIHVRTGQPAWLYASFDATAICEFVLECCKQCVEQDLALEVRYLHAYDAAVARLETWLDLRQSKMANLVDIVVQGHGELSKRKRAHFAELTDEDVERAEKAIAEEFAHYLDAVQAAAPDN</sequence>
<dbReference type="Proteomes" id="UP000494363">
    <property type="component" value="Unassembled WGS sequence"/>
</dbReference>
<protein>
    <recommendedName>
        <fullName evidence="3">Fido domain-containing protein</fullName>
    </recommendedName>
</protein>
<dbReference type="Gene3D" id="1.10.3290.10">
    <property type="entry name" value="Fido-like domain"/>
    <property type="match status" value="1"/>
</dbReference>
<dbReference type="Pfam" id="PF02661">
    <property type="entry name" value="Fic"/>
    <property type="match status" value="1"/>
</dbReference>
<dbReference type="EMBL" id="CADIKH010000010">
    <property type="protein sequence ID" value="CAB3755225.1"/>
    <property type="molecule type" value="Genomic_DNA"/>
</dbReference>
<dbReference type="RefSeq" id="WP_175226797.1">
    <property type="nucleotide sequence ID" value="NZ_CADIKH010000010.1"/>
</dbReference>
<dbReference type="AlphaFoldDB" id="A0A6J5DQL6"/>
<evidence type="ECO:0000256" key="1">
    <source>
        <dbReference type="PIRSR" id="PIRSR640198-1"/>
    </source>
</evidence>
<keyword evidence="5" id="KW-1185">Reference proteome</keyword>
<keyword evidence="2" id="KW-0067">ATP-binding</keyword>
<feature type="active site" evidence="1">
    <location>
        <position position="324"/>
    </location>
</feature>